<sequence length="331" mass="36826">MCTAINFLNQQHENVFGRTMDFHYILDPRLAVFPAGSTWENTLGRQLTDRYAVAGISRHFKNLYVLFDGVNEKGLAGGALYFKGYADFPPFSQQSGKAQVPALDFLHYVLGLCASLDDLRELLADITLVGLQDKLTGTVAPLHWIFTDLSGKSLVVEQIKQGLNAYENPVGVLTNSPDFPWQMTNLRSYIGAAPEQTEQADWGGFRMEPFGQAAGTSVLPGGYTPPARFVRTAFQKLHMVQPETMQEAVIAGFHILEGVTLPNGVVKTANGTFDYTQYTSMIDLPNKVYYFKTYENPQIIRVDLKPVWASGEQTVRDLGSIHVPIRYGTME</sequence>
<dbReference type="InterPro" id="IPR029132">
    <property type="entry name" value="CBAH/NAAA_C"/>
</dbReference>
<dbReference type="Pfam" id="PF02275">
    <property type="entry name" value="CBAH"/>
    <property type="match status" value="1"/>
</dbReference>
<dbReference type="RefSeq" id="WP_055181074.1">
    <property type="nucleotide sequence ID" value="NZ_AP023420.1"/>
</dbReference>
<gene>
    <name evidence="4" type="primary">yxeI</name>
    <name evidence="4" type="ORF">MM59RIKEN_05330</name>
</gene>
<dbReference type="Proteomes" id="UP000679848">
    <property type="component" value="Chromosome"/>
</dbReference>
<evidence type="ECO:0000256" key="1">
    <source>
        <dbReference type="ARBA" id="ARBA00006625"/>
    </source>
</evidence>
<dbReference type="PANTHER" id="PTHR35527:SF2">
    <property type="entry name" value="HYDROLASE"/>
    <property type="match status" value="1"/>
</dbReference>
<evidence type="ECO:0000313" key="5">
    <source>
        <dbReference type="Proteomes" id="UP000679848"/>
    </source>
</evidence>
<feature type="domain" description="Choloylglycine hydrolase/NAAA C-terminal" evidence="3">
    <location>
        <begin position="2"/>
        <end position="305"/>
    </location>
</feature>
<dbReference type="Gene3D" id="3.60.60.10">
    <property type="entry name" value="Penicillin V Acylase, Chain A"/>
    <property type="match status" value="1"/>
</dbReference>
<dbReference type="SUPFAM" id="SSF56235">
    <property type="entry name" value="N-terminal nucleophile aminohydrolases (Ntn hydrolases)"/>
    <property type="match status" value="1"/>
</dbReference>
<protein>
    <recommendedName>
        <fullName evidence="3">Choloylglycine hydrolase/NAAA C-terminal domain-containing protein</fullName>
    </recommendedName>
</protein>
<evidence type="ECO:0000259" key="3">
    <source>
        <dbReference type="Pfam" id="PF02275"/>
    </source>
</evidence>
<dbReference type="InterPro" id="IPR052193">
    <property type="entry name" value="Peptidase_C59"/>
</dbReference>
<proteinExistence type="inferred from homology"/>
<accession>A0A810Q5F0</accession>
<comment type="similarity">
    <text evidence="1">Belongs to the peptidase C59 family.</text>
</comment>
<dbReference type="CDD" id="cd00542">
    <property type="entry name" value="Ntn_PVA"/>
    <property type="match status" value="1"/>
</dbReference>
<dbReference type="KEGG" id="pfaa:MM59RIKEN_05330"/>
<evidence type="ECO:0000256" key="2">
    <source>
        <dbReference type="ARBA" id="ARBA00022801"/>
    </source>
</evidence>
<dbReference type="GO" id="GO:0016787">
    <property type="term" value="F:hydrolase activity"/>
    <property type="evidence" value="ECO:0007669"/>
    <property type="project" value="UniProtKB-KW"/>
</dbReference>
<reference evidence="4" key="1">
    <citation type="submission" date="2020-09" db="EMBL/GenBank/DDBJ databases">
        <title>New species isolated from human feces.</title>
        <authorList>
            <person name="Kitahara M."/>
            <person name="Shigeno Y."/>
            <person name="Shime M."/>
            <person name="Matsumoto Y."/>
            <person name="Nakamura S."/>
            <person name="Motooka D."/>
            <person name="Fukuoka S."/>
            <person name="Nishikawa H."/>
            <person name="Benno Y."/>
        </authorList>
    </citation>
    <scope>NUCLEOTIDE SEQUENCE</scope>
    <source>
        <strain evidence="4">MM59</strain>
    </source>
</reference>
<dbReference type="PANTHER" id="PTHR35527">
    <property type="entry name" value="CHOLOYLGLYCINE HYDROLASE"/>
    <property type="match status" value="1"/>
</dbReference>
<organism evidence="4 5">
    <name type="scientific">Pusillibacter faecalis</name>
    <dbReference type="NCBI Taxonomy" id="2714358"/>
    <lineage>
        <taxon>Bacteria</taxon>
        <taxon>Bacillati</taxon>
        <taxon>Bacillota</taxon>
        <taxon>Clostridia</taxon>
        <taxon>Eubacteriales</taxon>
        <taxon>Oscillospiraceae</taxon>
        <taxon>Pusillibacter</taxon>
    </lineage>
</organism>
<dbReference type="AlphaFoldDB" id="A0A810Q5F0"/>
<dbReference type="EMBL" id="AP023420">
    <property type="protein sequence ID" value="BCK83214.1"/>
    <property type="molecule type" value="Genomic_DNA"/>
</dbReference>
<keyword evidence="2" id="KW-0378">Hydrolase</keyword>
<name>A0A810Q5F0_9FIRM</name>
<evidence type="ECO:0000313" key="4">
    <source>
        <dbReference type="EMBL" id="BCK83214.1"/>
    </source>
</evidence>
<dbReference type="InterPro" id="IPR029055">
    <property type="entry name" value="Ntn_hydrolases_N"/>
</dbReference>
<keyword evidence="5" id="KW-1185">Reference proteome</keyword>